<gene>
    <name evidence="3" type="ORF">Ah1_00026</name>
</gene>
<dbReference type="EMBL" id="MG250483">
    <property type="protein sequence ID" value="AUE22567.1"/>
    <property type="molecule type" value="Genomic_DNA"/>
</dbReference>
<protein>
    <submittedName>
        <fullName evidence="3">Recombination endonuclease subunit</fullName>
    </submittedName>
</protein>
<keyword evidence="1" id="KW-0175">Coiled coil</keyword>
<keyword evidence="3" id="KW-0378">Hydrolase</keyword>
<keyword evidence="4" id="KW-1185">Reference proteome</keyword>
<keyword evidence="3" id="KW-0255">Endonuclease</keyword>
<name>A0A2H4YEG3_9CAUD</name>
<dbReference type="GO" id="GO:0016887">
    <property type="term" value="F:ATP hydrolysis activity"/>
    <property type="evidence" value="ECO:0007669"/>
    <property type="project" value="InterPro"/>
</dbReference>
<proteinExistence type="predicted"/>
<dbReference type="GO" id="GO:0004519">
    <property type="term" value="F:endonuclease activity"/>
    <property type="evidence" value="ECO:0007669"/>
    <property type="project" value="UniProtKB-KW"/>
</dbReference>
<dbReference type="Pfam" id="PF13476">
    <property type="entry name" value="AAA_23"/>
    <property type="match status" value="1"/>
</dbReference>
<sequence length="772" mass="88334">MDISFHWVKYQNIMSVGAKAIRVTLDEHKKTLVTGTNGAGKSTFIEALTFLLYGKAFRDVTKAQLVNSQNKKGLHVEGELSVGKDRYHIERGIKPNILKITKNGEPLKEVASATEYQSYFENELLGISYDSFKQIIVLGTAGYKPFMELPAGKRRELVEDLLDVSVIGDMDKINKGIIKEKKGELELLRVKLASAESEQQTAEASITAQQKQTDNMIAMFTTNFRSLVDQAKAFKESVAKNKNELESLVEPEYIEQDDSQEVEDKRANLNSQIDELQSSHKEELDEIQSKIAMLRLDQPHECALDHDEMMLRDSKPTQEDLIDKTAAVPIPEEPVYVEASEPTVVNVREELKLANQLKMAFELDKRQLVGRREFFEKGGECPTCGTDCSTHSHDRIAEIDNEIASFDVKISEQEQIISDLTAQEQQYEIDLKAYRATVDENERKRREYEKQTADYAYQCRTISEQHEAEIRRIDREIEEMRLSHANQVIEYDRNMRKLEDEKRWAIDSFKDNKAELEDRLSQLEDEVERLKSERVAKHNLAVAQYKANVEALKASIATGTESYETTAENARNLKKQIDDLKATEYDRSQVDAALKRANELKDEIAKIVLELHHRSIVADMLKDNGVKAHIVKRYIPVFNKKINEYLKALGADYVFALDEGFNESIKSRGREDFCYASFSEGEKARINLSLLFTWRDVSSMISGVNINLLCMDEVFDGSCDEMGIVGINKMLDSMKSNIIVISHRKDAMDDSFNRHIRMHKQGRFTTMVENVR</sequence>
<evidence type="ECO:0000313" key="4">
    <source>
        <dbReference type="Proteomes" id="UP000240934"/>
    </source>
</evidence>
<feature type="domain" description="Rad50/SbcC-type AAA" evidence="2">
    <location>
        <begin position="9"/>
        <end position="290"/>
    </location>
</feature>
<dbReference type="PANTHER" id="PTHR32114">
    <property type="entry name" value="ABC TRANSPORTER ABCH.3"/>
    <property type="match status" value="1"/>
</dbReference>
<feature type="coiled-coil region" evidence="1">
    <location>
        <begin position="178"/>
        <end position="212"/>
    </location>
</feature>
<dbReference type="Gene3D" id="3.40.50.300">
    <property type="entry name" value="P-loop containing nucleotide triphosphate hydrolases"/>
    <property type="match status" value="2"/>
</dbReference>
<organism evidence="3 4">
    <name type="scientific">Aeromonas phage Ah1</name>
    <dbReference type="NCBI Taxonomy" id="2053701"/>
    <lineage>
        <taxon>Viruses</taxon>
        <taxon>Duplodnaviria</taxon>
        <taxon>Heunggongvirae</taxon>
        <taxon>Uroviricota</taxon>
        <taxon>Caudoviricetes</taxon>
        <taxon>Pantevenvirales</taxon>
        <taxon>Straboviridae</taxon>
        <taxon>Cinqassovirus</taxon>
        <taxon>Cinqassovirus ah1</taxon>
    </lineage>
</organism>
<evidence type="ECO:0000259" key="2">
    <source>
        <dbReference type="Pfam" id="PF13476"/>
    </source>
</evidence>
<dbReference type="InterPro" id="IPR038729">
    <property type="entry name" value="Rad50/SbcC_AAA"/>
</dbReference>
<dbReference type="InterPro" id="IPR027417">
    <property type="entry name" value="P-loop_NTPase"/>
</dbReference>
<feature type="coiled-coil region" evidence="1">
    <location>
        <begin position="410"/>
        <end position="610"/>
    </location>
</feature>
<dbReference type="SUPFAM" id="SSF52540">
    <property type="entry name" value="P-loop containing nucleoside triphosphate hydrolases"/>
    <property type="match status" value="1"/>
</dbReference>
<dbReference type="Proteomes" id="UP000240934">
    <property type="component" value="Segment"/>
</dbReference>
<reference evidence="3 4" key="1">
    <citation type="submission" date="2017-10" db="EMBL/GenBank/DDBJ databases">
        <title>Antibacterial composition for extension of chilled fish shelf life and decreasing of risk of food-borne infections, bacteriophage strains for its preparation.</title>
        <authorList>
            <person name="Zulkarneev E.R."/>
            <person name="Aleshkin A.V."/>
            <person name="Rubalsky O.V."/>
            <person name="Kiseleva I.A."/>
            <person name="Rubalskii E.O."/>
            <person name="Lebedev S.N."/>
        </authorList>
    </citation>
    <scope>NUCLEOTIDE SEQUENCE [LARGE SCALE GENOMIC DNA]</scope>
</reference>
<accession>A0A2H4YEG3</accession>
<dbReference type="PANTHER" id="PTHR32114:SF2">
    <property type="entry name" value="ABC TRANSPORTER ABCH.3"/>
    <property type="match status" value="1"/>
</dbReference>
<evidence type="ECO:0000256" key="1">
    <source>
        <dbReference type="SAM" id="Coils"/>
    </source>
</evidence>
<feature type="coiled-coil region" evidence="1">
    <location>
        <begin position="259"/>
        <end position="286"/>
    </location>
</feature>
<keyword evidence="3" id="KW-0540">Nuclease</keyword>
<evidence type="ECO:0000313" key="3">
    <source>
        <dbReference type="EMBL" id="AUE22567.1"/>
    </source>
</evidence>
<dbReference type="GO" id="GO:0006302">
    <property type="term" value="P:double-strand break repair"/>
    <property type="evidence" value="ECO:0007669"/>
    <property type="project" value="InterPro"/>
</dbReference>